<organism evidence="2 3">
    <name type="scientific">Inquilinus limosus MP06</name>
    <dbReference type="NCBI Taxonomy" id="1398085"/>
    <lineage>
        <taxon>Bacteria</taxon>
        <taxon>Pseudomonadati</taxon>
        <taxon>Pseudomonadota</taxon>
        <taxon>Alphaproteobacteria</taxon>
        <taxon>Rhodospirillales</taxon>
        <taxon>Rhodospirillaceae</taxon>
        <taxon>Inquilinus</taxon>
    </lineage>
</organism>
<evidence type="ECO:0000259" key="1">
    <source>
        <dbReference type="Pfam" id="PF13401"/>
    </source>
</evidence>
<name>A0A0A0DCV1_9PROT</name>
<evidence type="ECO:0000313" key="2">
    <source>
        <dbReference type="EMBL" id="KGM35738.1"/>
    </source>
</evidence>
<comment type="caution">
    <text evidence="2">The sequence shown here is derived from an EMBL/GenBank/DDBJ whole genome shotgun (WGS) entry which is preliminary data.</text>
</comment>
<dbReference type="EMBL" id="JANX01000014">
    <property type="protein sequence ID" value="KGM35738.1"/>
    <property type="molecule type" value="Genomic_DNA"/>
</dbReference>
<dbReference type="InterPro" id="IPR049945">
    <property type="entry name" value="AAA_22"/>
</dbReference>
<dbReference type="Proteomes" id="UP000029995">
    <property type="component" value="Unassembled WGS sequence"/>
</dbReference>
<gene>
    <name evidence="2" type="ORF">P409_02870</name>
</gene>
<dbReference type="PANTHER" id="PTHR35894">
    <property type="entry name" value="GENERAL SECRETION PATHWAY PROTEIN A-RELATED"/>
    <property type="match status" value="1"/>
</dbReference>
<dbReference type="AlphaFoldDB" id="A0A0A0DCV1"/>
<dbReference type="InterPro" id="IPR027417">
    <property type="entry name" value="P-loop_NTPase"/>
</dbReference>
<evidence type="ECO:0000313" key="3">
    <source>
        <dbReference type="Proteomes" id="UP000029995"/>
    </source>
</evidence>
<sequence>MKPAFIPRVSNVTAWLGAFEALKNRGASESCLMLVDGEPGLGKTGTAVWWGVQNKAIHVRAKQGWTHSWCLRDMYAAATGRPAQTRDTAKLFDAVVAALTARQAQAARMGHATTVILIDEADHAVAAGRDVVEGIRDITDHLEIPTVLVGMDRIRKRLDRYPQVASRISQKVEFKPLSLDDVRAVIAGISEVEVKDDLVAHTHRASGGYIRELKEAVASIERFGLRQGGAAVGVDAMRGQVLLHSRETGAPVVVS</sequence>
<dbReference type="Pfam" id="PF13401">
    <property type="entry name" value="AAA_22"/>
    <property type="match status" value="1"/>
</dbReference>
<dbReference type="SUPFAM" id="SSF52540">
    <property type="entry name" value="P-loop containing nucleoside triphosphate hydrolases"/>
    <property type="match status" value="1"/>
</dbReference>
<accession>A0A0A0DCV1</accession>
<dbReference type="OrthoDB" id="9797061at2"/>
<protein>
    <recommendedName>
        <fullName evidence="1">ORC1/DEAH AAA+ ATPase domain-containing protein</fullName>
    </recommendedName>
</protein>
<proteinExistence type="predicted"/>
<dbReference type="Gene3D" id="3.40.50.300">
    <property type="entry name" value="P-loop containing nucleotide triphosphate hydrolases"/>
    <property type="match status" value="1"/>
</dbReference>
<dbReference type="PANTHER" id="PTHR35894:SF5">
    <property type="entry name" value="MU-LIKE PROPHAGE FLUMU DNA TRANSPOSITION PROTEIN B"/>
    <property type="match status" value="1"/>
</dbReference>
<dbReference type="GO" id="GO:0016887">
    <property type="term" value="F:ATP hydrolysis activity"/>
    <property type="evidence" value="ECO:0007669"/>
    <property type="project" value="InterPro"/>
</dbReference>
<feature type="domain" description="ORC1/DEAH AAA+ ATPase" evidence="1">
    <location>
        <begin position="32"/>
        <end position="158"/>
    </location>
</feature>
<dbReference type="RefSeq" id="WP_034831545.1">
    <property type="nucleotide sequence ID" value="NZ_JANX01000014.1"/>
</dbReference>
<reference evidence="2 3" key="1">
    <citation type="submission" date="2014-01" db="EMBL/GenBank/DDBJ databases">
        <title>Genome sequence determination for a cystic fibrosis isolate, Inquilinus limosus.</title>
        <authorList>
            <person name="Pino M."/>
            <person name="Di Conza J."/>
            <person name="Gutkind G."/>
        </authorList>
    </citation>
    <scope>NUCLEOTIDE SEQUENCE [LARGE SCALE GENOMIC DNA]</scope>
    <source>
        <strain evidence="2 3">MP06</strain>
    </source>
</reference>
<dbReference type="InterPro" id="IPR052026">
    <property type="entry name" value="ExeA_AAA_ATPase_DNA-bind"/>
</dbReference>